<reference evidence="1" key="1">
    <citation type="submission" date="2017-08" db="EMBL/GenBank/DDBJ databases">
        <title>Complete sequence of the plasmid of the isoproturon degrdaing bacteria Sphingomonas sp. strain SH.</title>
        <authorList>
            <person name="Devers-Lamrani M."/>
            <person name="Hussain S."/>
            <person name="Storck V."/>
            <person name="Martin-Laurent F."/>
        </authorList>
    </citation>
    <scope>NUCLEOTIDE SEQUENCE</scope>
    <source>
        <strain evidence="1">SH</strain>
        <plasmid evidence="1">pSH</plasmid>
    </source>
</reference>
<evidence type="ECO:0000313" key="1">
    <source>
        <dbReference type="EMBL" id="ALZ45850.1"/>
    </source>
</evidence>
<organism evidence="1">
    <name type="scientific">Sphingomonas sp. SH</name>
    <dbReference type="NCBI Taxonomy" id="849864"/>
    <lineage>
        <taxon>Bacteria</taxon>
        <taxon>Pseudomonadati</taxon>
        <taxon>Pseudomonadota</taxon>
        <taxon>Alphaproteobacteria</taxon>
        <taxon>Sphingomonadales</taxon>
        <taxon>Sphingomonadaceae</taxon>
        <taxon>Sphingomonas</taxon>
    </lineage>
</organism>
<dbReference type="AlphaFoldDB" id="A0A109PM53"/>
<accession>A0A109PM53</accession>
<keyword evidence="1" id="KW-0614">Plasmid</keyword>
<protein>
    <submittedName>
        <fullName evidence="1">Type IV secretion system protein VirD4</fullName>
    </submittedName>
</protein>
<sequence length="68" mass="7758">MISIVNTECHVPKTFSDLAEIAASGRLGQIMRMRPDQLLLLRQGEHPLAVEKIRYYDQREFAGLFDPA</sequence>
<dbReference type="EMBL" id="KU237244">
    <property type="protein sequence ID" value="ALZ45850.1"/>
    <property type="molecule type" value="Genomic_DNA"/>
</dbReference>
<name>A0A109PM53_9SPHN</name>
<proteinExistence type="predicted"/>
<geneLocation type="plasmid" evidence="1">
    <name>pSH</name>
</geneLocation>
<dbReference type="RefSeq" id="WP_044663673.1">
    <property type="nucleotide sequence ID" value="NZ_KU237244.1"/>
</dbReference>